<sequence length="69" mass="7253">MIKHYLISKAVGNCLIQVGLLPDVPSSSCSHRFDGATSFANSATSPLPSGPWSSLSCSVIMHDTVKVCC</sequence>
<organism evidence="1">
    <name type="scientific">Brassica napus</name>
    <name type="common">Rape</name>
    <dbReference type="NCBI Taxonomy" id="3708"/>
    <lineage>
        <taxon>Eukaryota</taxon>
        <taxon>Viridiplantae</taxon>
        <taxon>Streptophyta</taxon>
        <taxon>Embryophyta</taxon>
        <taxon>Tracheophyta</taxon>
        <taxon>Spermatophyta</taxon>
        <taxon>Magnoliopsida</taxon>
        <taxon>eudicotyledons</taxon>
        <taxon>Gunneridae</taxon>
        <taxon>Pentapetalae</taxon>
        <taxon>rosids</taxon>
        <taxon>malvids</taxon>
        <taxon>Brassicales</taxon>
        <taxon>Brassicaceae</taxon>
        <taxon>Brassiceae</taxon>
        <taxon>Brassica</taxon>
    </lineage>
</organism>
<dbReference type="Proteomes" id="UP001295469">
    <property type="component" value="Chromosome A06"/>
</dbReference>
<protein>
    <submittedName>
        <fullName evidence="1">(rape) hypothetical protein</fullName>
    </submittedName>
</protein>
<gene>
    <name evidence="1" type="ORF">DARMORV10_A06P27930.1</name>
</gene>
<dbReference type="EMBL" id="HG994360">
    <property type="protein sequence ID" value="CAF2087191.1"/>
    <property type="molecule type" value="Genomic_DNA"/>
</dbReference>
<name>A0A816T1P7_BRANA</name>
<evidence type="ECO:0000313" key="1">
    <source>
        <dbReference type="EMBL" id="CAF2087191.1"/>
    </source>
</evidence>
<accession>A0A816T1P7</accession>
<dbReference type="AlphaFoldDB" id="A0A816T1P7"/>
<proteinExistence type="predicted"/>
<reference evidence="1" key="1">
    <citation type="submission" date="2021-01" db="EMBL/GenBank/DDBJ databases">
        <authorList>
            <consortium name="Genoscope - CEA"/>
            <person name="William W."/>
        </authorList>
    </citation>
    <scope>NUCLEOTIDE SEQUENCE</scope>
</reference>